<comment type="catalytic activity">
    <reaction evidence="10">
        <text>prephenate + NAD(+) = 3-(4-hydroxyphenyl)pyruvate + CO2 + NADH</text>
        <dbReference type="Rhea" id="RHEA:13869"/>
        <dbReference type="ChEBI" id="CHEBI:16526"/>
        <dbReference type="ChEBI" id="CHEBI:29934"/>
        <dbReference type="ChEBI" id="CHEBI:36242"/>
        <dbReference type="ChEBI" id="CHEBI:57540"/>
        <dbReference type="ChEBI" id="CHEBI:57945"/>
        <dbReference type="EC" id="1.3.1.12"/>
    </reaction>
</comment>
<dbReference type="Pfam" id="PF20463">
    <property type="entry name" value="PDH_C"/>
    <property type="match status" value="1"/>
</dbReference>
<evidence type="ECO:0000256" key="10">
    <source>
        <dbReference type="ARBA" id="ARBA00049260"/>
    </source>
</evidence>
<feature type="domain" description="Prephenate/arogenate dehydrogenase" evidence="11">
    <location>
        <begin position="5"/>
        <end position="292"/>
    </location>
</feature>
<dbReference type="Proteomes" id="UP000324781">
    <property type="component" value="Unassembled WGS sequence"/>
</dbReference>
<accession>A0A1M6GT38</accession>
<evidence type="ECO:0000259" key="11">
    <source>
        <dbReference type="PROSITE" id="PS51176"/>
    </source>
</evidence>
<dbReference type="FunFam" id="3.40.50.720:FF:000208">
    <property type="entry name" value="Prephenate dehydrogenase"/>
    <property type="match status" value="1"/>
</dbReference>
<dbReference type="PANTHER" id="PTHR21363:SF0">
    <property type="entry name" value="PREPHENATE DEHYDROGENASE [NADP(+)]"/>
    <property type="match status" value="1"/>
</dbReference>
<keyword evidence="9" id="KW-0057">Aromatic amino acid biosynthesis</keyword>
<dbReference type="InterPro" id="IPR008927">
    <property type="entry name" value="6-PGluconate_DH-like_C_sf"/>
</dbReference>
<dbReference type="InterPro" id="IPR050812">
    <property type="entry name" value="Preph/Arog_dehydrog"/>
</dbReference>
<gene>
    <name evidence="13" type="ORF">SAMN05444373_102625</name>
</gene>
<evidence type="ECO:0000313" key="13">
    <source>
        <dbReference type="EMBL" id="SHJ13101.1"/>
    </source>
</evidence>
<comment type="similarity">
    <text evidence="2">Belongs to the prephenate/arogenate dehydrogenase family.</text>
</comment>
<organism evidence="13 14">
    <name type="scientific">Thermoclostridium caenicola</name>
    <dbReference type="NCBI Taxonomy" id="659425"/>
    <lineage>
        <taxon>Bacteria</taxon>
        <taxon>Bacillati</taxon>
        <taxon>Bacillota</taxon>
        <taxon>Clostridia</taxon>
        <taxon>Eubacteriales</taxon>
        <taxon>Oscillospiraceae</taxon>
        <taxon>Thermoclostridium</taxon>
    </lineage>
</organism>
<dbReference type="UniPathway" id="UPA00122">
    <property type="reaction ID" value="UER00961"/>
</dbReference>
<dbReference type="Gene3D" id="1.10.3660.10">
    <property type="entry name" value="6-phosphogluconate dehydrogenase C-terminal like domain"/>
    <property type="match status" value="1"/>
</dbReference>
<evidence type="ECO:0000256" key="8">
    <source>
        <dbReference type="ARBA" id="ARBA00023027"/>
    </source>
</evidence>
<proteinExistence type="inferred from homology"/>
<comment type="pathway">
    <text evidence="1">Amino-acid biosynthesis; L-tyrosine biosynthesis; (4-hydroxyphenyl)pyruvate from prephenate (NAD(+) route): step 1/1.</text>
</comment>
<evidence type="ECO:0000259" key="12">
    <source>
        <dbReference type="PROSITE" id="PS51671"/>
    </source>
</evidence>
<evidence type="ECO:0000256" key="3">
    <source>
        <dbReference type="ARBA" id="ARBA00012068"/>
    </source>
</evidence>
<dbReference type="OrthoDB" id="9802008at2"/>
<dbReference type="FunFam" id="1.10.3660.10:FF:000003">
    <property type="entry name" value="Prephenate dehydrogenase"/>
    <property type="match status" value="1"/>
</dbReference>
<dbReference type="PANTHER" id="PTHR21363">
    <property type="entry name" value="PREPHENATE DEHYDROGENASE"/>
    <property type="match status" value="1"/>
</dbReference>
<dbReference type="GO" id="GO:0006571">
    <property type="term" value="P:tyrosine biosynthetic process"/>
    <property type="evidence" value="ECO:0007669"/>
    <property type="project" value="UniProtKB-UniPathway"/>
</dbReference>
<dbReference type="GO" id="GO:0008977">
    <property type="term" value="F:prephenate dehydrogenase (NAD+) activity"/>
    <property type="evidence" value="ECO:0007669"/>
    <property type="project" value="UniProtKB-EC"/>
</dbReference>
<dbReference type="Gene3D" id="3.40.50.720">
    <property type="entry name" value="NAD(P)-binding Rossmann-like Domain"/>
    <property type="match status" value="1"/>
</dbReference>
<dbReference type="EMBL" id="FQZP01000026">
    <property type="protein sequence ID" value="SHJ13101.1"/>
    <property type="molecule type" value="Genomic_DNA"/>
</dbReference>
<keyword evidence="14" id="KW-1185">Reference proteome</keyword>
<dbReference type="InterPro" id="IPR045865">
    <property type="entry name" value="ACT-like_dom_sf"/>
</dbReference>
<dbReference type="InterPro" id="IPR046826">
    <property type="entry name" value="PDH_N"/>
</dbReference>
<dbReference type="AlphaFoldDB" id="A0A1M6GT38"/>
<protein>
    <recommendedName>
        <fullName evidence="4">Prephenate dehydrogenase</fullName>
        <ecNumber evidence="3">1.3.1.12</ecNumber>
    </recommendedName>
</protein>
<name>A0A1M6GT38_9FIRM</name>
<feature type="domain" description="ACT" evidence="12">
    <location>
        <begin position="297"/>
        <end position="367"/>
    </location>
</feature>
<dbReference type="PROSITE" id="PS51176">
    <property type="entry name" value="PDH_ADH"/>
    <property type="match status" value="1"/>
</dbReference>
<dbReference type="SUPFAM" id="SSF48179">
    <property type="entry name" value="6-phosphogluconate dehydrogenase C-terminal domain-like"/>
    <property type="match status" value="1"/>
</dbReference>
<keyword evidence="6" id="KW-0028">Amino-acid biosynthesis</keyword>
<evidence type="ECO:0000256" key="6">
    <source>
        <dbReference type="ARBA" id="ARBA00022605"/>
    </source>
</evidence>
<evidence type="ECO:0000256" key="4">
    <source>
        <dbReference type="ARBA" id="ARBA00016891"/>
    </source>
</evidence>
<dbReference type="EC" id="1.3.1.12" evidence="3"/>
<evidence type="ECO:0000256" key="5">
    <source>
        <dbReference type="ARBA" id="ARBA00022498"/>
    </source>
</evidence>
<dbReference type="GO" id="GO:0070403">
    <property type="term" value="F:NAD+ binding"/>
    <property type="evidence" value="ECO:0007669"/>
    <property type="project" value="InterPro"/>
</dbReference>
<dbReference type="Pfam" id="PF01842">
    <property type="entry name" value="ACT"/>
    <property type="match status" value="1"/>
</dbReference>
<keyword evidence="5" id="KW-0827">Tyrosine biosynthesis</keyword>
<dbReference type="Pfam" id="PF02153">
    <property type="entry name" value="PDH_N"/>
    <property type="match status" value="1"/>
</dbReference>
<dbReference type="InterPro" id="IPR003099">
    <property type="entry name" value="Prephen_DH"/>
</dbReference>
<keyword evidence="8" id="KW-0520">NAD</keyword>
<dbReference type="InterPro" id="IPR036291">
    <property type="entry name" value="NAD(P)-bd_dom_sf"/>
</dbReference>
<evidence type="ECO:0000313" key="14">
    <source>
        <dbReference type="Proteomes" id="UP000324781"/>
    </source>
</evidence>
<sequence length="367" mass="40597">MKHELTIGLAGLGLIGGSIAQALRNRSDKYRIIAWDRDSKTLEKALSDRAIDIAVTSELTEFQACDMVFLCVPVYAMKTVLEMLMPHLRPDCVITDVGSTKGDVSRIMAEAGVSDKYIGGHPLAGSEKSGYQAAKANLFENAYYVITADESTPEHRKQLLKSVIRDLRAIPLEMTPEEHDRVTAAISHVPHVVASLLVNLVKRLDGPEEYMKTIAAGGFKDITRIASSSPELWTGICLSNREKVLQTLAVLEEHLSEFCSMLQQGDKEKLTDFFRTARVYRNSFADMQKSIIQRDFDIVVDVEDKPGIIATIATALAQKGINIKNIGIVHSRENEEGALEIRFEDQESMNAGMETLRALGYGVKARV</sequence>
<evidence type="ECO:0000256" key="7">
    <source>
        <dbReference type="ARBA" id="ARBA00023002"/>
    </source>
</evidence>
<dbReference type="Gene3D" id="3.30.70.260">
    <property type="match status" value="1"/>
</dbReference>
<reference evidence="13 14" key="1">
    <citation type="submission" date="2016-11" db="EMBL/GenBank/DDBJ databases">
        <authorList>
            <person name="Varghese N."/>
            <person name="Submissions S."/>
        </authorList>
    </citation>
    <scope>NUCLEOTIDE SEQUENCE [LARGE SCALE GENOMIC DNA]</scope>
    <source>
        <strain evidence="13 14">DSM 19027</strain>
    </source>
</reference>
<dbReference type="GO" id="GO:0004665">
    <property type="term" value="F:prephenate dehydrogenase (NADP+) activity"/>
    <property type="evidence" value="ECO:0007669"/>
    <property type="project" value="InterPro"/>
</dbReference>
<keyword evidence="7" id="KW-0560">Oxidoreductase</keyword>
<dbReference type="PROSITE" id="PS51671">
    <property type="entry name" value="ACT"/>
    <property type="match status" value="1"/>
</dbReference>
<evidence type="ECO:0000256" key="2">
    <source>
        <dbReference type="ARBA" id="ARBA00007964"/>
    </source>
</evidence>
<dbReference type="InterPro" id="IPR046825">
    <property type="entry name" value="PDH_C"/>
</dbReference>
<dbReference type="SUPFAM" id="SSF55021">
    <property type="entry name" value="ACT-like"/>
    <property type="match status" value="1"/>
</dbReference>
<dbReference type="RefSeq" id="WP_149678819.1">
    <property type="nucleotide sequence ID" value="NZ_DAONMB010000061.1"/>
</dbReference>
<dbReference type="InterPro" id="IPR002912">
    <property type="entry name" value="ACT_dom"/>
</dbReference>
<evidence type="ECO:0000256" key="9">
    <source>
        <dbReference type="ARBA" id="ARBA00023141"/>
    </source>
</evidence>
<dbReference type="SUPFAM" id="SSF51735">
    <property type="entry name" value="NAD(P)-binding Rossmann-fold domains"/>
    <property type="match status" value="1"/>
</dbReference>
<evidence type="ECO:0000256" key="1">
    <source>
        <dbReference type="ARBA" id="ARBA00005067"/>
    </source>
</evidence>